<dbReference type="AlphaFoldDB" id="X1APC4"/>
<dbReference type="EMBL" id="BART01006336">
    <property type="protein sequence ID" value="GAG61721.1"/>
    <property type="molecule type" value="Genomic_DNA"/>
</dbReference>
<proteinExistence type="predicted"/>
<evidence type="ECO:0000313" key="1">
    <source>
        <dbReference type="EMBL" id="GAG61721.1"/>
    </source>
</evidence>
<gene>
    <name evidence="1" type="ORF">S01H4_14453</name>
</gene>
<organism evidence="1">
    <name type="scientific">marine sediment metagenome</name>
    <dbReference type="NCBI Taxonomy" id="412755"/>
    <lineage>
        <taxon>unclassified sequences</taxon>
        <taxon>metagenomes</taxon>
        <taxon>ecological metagenomes</taxon>
    </lineage>
</organism>
<reference evidence="1" key="1">
    <citation type="journal article" date="2014" name="Front. Microbiol.">
        <title>High frequency of phylogenetically diverse reductive dehalogenase-homologous genes in deep subseafloor sedimentary metagenomes.</title>
        <authorList>
            <person name="Kawai M."/>
            <person name="Futagami T."/>
            <person name="Toyoda A."/>
            <person name="Takaki Y."/>
            <person name="Nishi S."/>
            <person name="Hori S."/>
            <person name="Arai W."/>
            <person name="Tsubouchi T."/>
            <person name="Morono Y."/>
            <person name="Uchiyama I."/>
            <person name="Ito T."/>
            <person name="Fujiyama A."/>
            <person name="Inagaki F."/>
            <person name="Takami H."/>
        </authorList>
    </citation>
    <scope>NUCLEOTIDE SEQUENCE</scope>
    <source>
        <strain evidence="1">Expedition CK06-06</strain>
    </source>
</reference>
<accession>X1APC4</accession>
<sequence>MLEILKTLTFDDLPTKPPVTGRPKLSEDLQQTIAMLIGWDGATRRLIRCSPTGVIRVGSARAIGVHNIKAAFDGYTITCTECPASEVMIRAFPDNTGVVMVNIAGTVDADNGYPLFSGEWVSLSVNHIDSLRLWFEKEDDKVAAIYTE</sequence>
<protein>
    <submittedName>
        <fullName evidence="1">Uncharacterized protein</fullName>
    </submittedName>
</protein>
<name>X1APC4_9ZZZZ</name>
<comment type="caution">
    <text evidence="1">The sequence shown here is derived from an EMBL/GenBank/DDBJ whole genome shotgun (WGS) entry which is preliminary data.</text>
</comment>